<feature type="compositionally biased region" description="Basic and acidic residues" evidence="1">
    <location>
        <begin position="1"/>
        <end position="10"/>
    </location>
</feature>
<dbReference type="Proteomes" id="UP000008207">
    <property type="component" value="Chromosome"/>
</dbReference>
<evidence type="ECO:0000256" key="1">
    <source>
        <dbReference type="SAM" id="MobiDB-lite"/>
    </source>
</evidence>
<name>B8IGM6_METNO</name>
<protein>
    <submittedName>
        <fullName evidence="2">Uncharacterized protein</fullName>
    </submittedName>
</protein>
<organism evidence="2 3">
    <name type="scientific">Methylobacterium nodulans (strain LMG 21967 / CNCM I-2342 / ORS 2060)</name>
    <dbReference type="NCBI Taxonomy" id="460265"/>
    <lineage>
        <taxon>Bacteria</taxon>
        <taxon>Pseudomonadati</taxon>
        <taxon>Pseudomonadota</taxon>
        <taxon>Alphaproteobacteria</taxon>
        <taxon>Hyphomicrobiales</taxon>
        <taxon>Methylobacteriaceae</taxon>
        <taxon>Methylobacterium</taxon>
    </lineage>
</organism>
<feature type="region of interest" description="Disordered" evidence="1">
    <location>
        <begin position="1"/>
        <end position="20"/>
    </location>
</feature>
<keyword evidence="3" id="KW-1185">Reference proteome</keyword>
<dbReference type="AlphaFoldDB" id="B8IGM6"/>
<dbReference type="OrthoDB" id="8004846at2"/>
<reference evidence="2 3" key="1">
    <citation type="submission" date="2009-01" db="EMBL/GenBank/DDBJ databases">
        <title>Complete sequence of chromosome of Methylobacterium nodulans ORS 2060.</title>
        <authorList>
            <consortium name="US DOE Joint Genome Institute"/>
            <person name="Lucas S."/>
            <person name="Copeland A."/>
            <person name="Lapidus A."/>
            <person name="Glavina del Rio T."/>
            <person name="Dalin E."/>
            <person name="Tice H."/>
            <person name="Bruce D."/>
            <person name="Goodwin L."/>
            <person name="Pitluck S."/>
            <person name="Sims D."/>
            <person name="Brettin T."/>
            <person name="Detter J.C."/>
            <person name="Han C."/>
            <person name="Larimer F."/>
            <person name="Land M."/>
            <person name="Hauser L."/>
            <person name="Kyrpides N."/>
            <person name="Ivanova N."/>
            <person name="Marx C.J."/>
            <person name="Richardson P."/>
        </authorList>
    </citation>
    <scope>NUCLEOTIDE SEQUENCE [LARGE SCALE GENOMIC DNA]</scope>
    <source>
        <strain evidence="3">LMG 21967 / CNCM I-2342 / ORS 2060</strain>
    </source>
</reference>
<gene>
    <name evidence="2" type="ordered locus">Mnod_0905</name>
</gene>
<evidence type="ECO:0000313" key="2">
    <source>
        <dbReference type="EMBL" id="ACL55926.1"/>
    </source>
</evidence>
<accession>B8IGM6</accession>
<dbReference type="RefSeq" id="WP_015927627.1">
    <property type="nucleotide sequence ID" value="NC_011894.1"/>
</dbReference>
<proteinExistence type="predicted"/>
<sequence length="116" mass="12957">MRRGRDRDDESGSPSTTAELRAEGITTVEVCCRRLGCGHRAVIATDRFPDDLPSDHFAFRLRCSRCGARRPEVRRDMLAHSAQIHAETGWGMRASGPLPAHYEVVGRDVPWPDEEG</sequence>
<dbReference type="EMBL" id="CP001349">
    <property type="protein sequence ID" value="ACL55926.1"/>
    <property type="molecule type" value="Genomic_DNA"/>
</dbReference>
<evidence type="ECO:0000313" key="3">
    <source>
        <dbReference type="Proteomes" id="UP000008207"/>
    </source>
</evidence>
<dbReference type="eggNOG" id="ENOG50310R3">
    <property type="taxonomic scope" value="Bacteria"/>
</dbReference>
<dbReference type="KEGG" id="mno:Mnod_0905"/>
<dbReference type="HOGENOM" id="CLU_168929_0_0_5"/>